<dbReference type="Gene3D" id="3.30.465.10">
    <property type="match status" value="2"/>
</dbReference>
<organism evidence="8 9">
    <name type="scientific">Apiospora saccharicola</name>
    <dbReference type="NCBI Taxonomy" id="335842"/>
    <lineage>
        <taxon>Eukaryota</taxon>
        <taxon>Fungi</taxon>
        <taxon>Dikarya</taxon>
        <taxon>Ascomycota</taxon>
        <taxon>Pezizomycotina</taxon>
        <taxon>Sordariomycetes</taxon>
        <taxon>Xylariomycetidae</taxon>
        <taxon>Amphisphaeriales</taxon>
        <taxon>Apiosporaceae</taxon>
        <taxon>Apiospora</taxon>
    </lineage>
</organism>
<evidence type="ECO:0000256" key="6">
    <source>
        <dbReference type="SAM" id="SignalP"/>
    </source>
</evidence>
<dbReference type="PANTHER" id="PTHR42973">
    <property type="entry name" value="BINDING OXIDOREDUCTASE, PUTATIVE (AFU_ORTHOLOGUE AFUA_1G17690)-RELATED"/>
    <property type="match status" value="1"/>
</dbReference>
<dbReference type="EMBL" id="JAQQWM010000004">
    <property type="protein sequence ID" value="KAK8068602.1"/>
    <property type="molecule type" value="Genomic_DNA"/>
</dbReference>
<evidence type="ECO:0000256" key="3">
    <source>
        <dbReference type="ARBA" id="ARBA00022729"/>
    </source>
</evidence>
<feature type="signal peptide" evidence="6">
    <location>
        <begin position="1"/>
        <end position="17"/>
    </location>
</feature>
<evidence type="ECO:0000259" key="7">
    <source>
        <dbReference type="PROSITE" id="PS51387"/>
    </source>
</evidence>
<accession>A0ABR1VCL1</accession>
<dbReference type="InterPro" id="IPR036318">
    <property type="entry name" value="FAD-bd_PCMH-like_sf"/>
</dbReference>
<proteinExistence type="inferred from homology"/>
<protein>
    <recommendedName>
        <fullName evidence="7">FAD-binding PCMH-type domain-containing protein</fullName>
    </recommendedName>
</protein>
<evidence type="ECO:0000256" key="5">
    <source>
        <dbReference type="ARBA" id="ARBA00023002"/>
    </source>
</evidence>
<comment type="similarity">
    <text evidence="1">Belongs to the oxygen-dependent FAD-linked oxidoreductase family.</text>
</comment>
<evidence type="ECO:0000313" key="9">
    <source>
        <dbReference type="Proteomes" id="UP001446871"/>
    </source>
</evidence>
<gene>
    <name evidence="8" type="ORF">PG996_007714</name>
</gene>
<dbReference type="InterPro" id="IPR006094">
    <property type="entry name" value="Oxid_FAD_bind_N"/>
</dbReference>
<dbReference type="PROSITE" id="PS51387">
    <property type="entry name" value="FAD_PCMH"/>
    <property type="match status" value="1"/>
</dbReference>
<keyword evidence="2" id="KW-0285">Flavoprotein</keyword>
<dbReference type="PANTHER" id="PTHR42973:SF32">
    <property type="entry name" value="FAD-LINKED OXIDOREDUCTASE AFOF"/>
    <property type="match status" value="1"/>
</dbReference>
<dbReference type="Pfam" id="PF01565">
    <property type="entry name" value="FAD_binding_4"/>
    <property type="match status" value="1"/>
</dbReference>
<feature type="chain" id="PRO_5045240722" description="FAD-binding PCMH-type domain-containing protein" evidence="6">
    <location>
        <begin position="18"/>
        <end position="482"/>
    </location>
</feature>
<evidence type="ECO:0000256" key="1">
    <source>
        <dbReference type="ARBA" id="ARBA00005466"/>
    </source>
</evidence>
<evidence type="ECO:0000256" key="2">
    <source>
        <dbReference type="ARBA" id="ARBA00022630"/>
    </source>
</evidence>
<keyword evidence="4" id="KW-0274">FAD</keyword>
<sequence length="482" mass="53290">MRFLINLSLAVSVLVAAIPTDNTKPTAQNIELNLVPGTESFSLPDPKFPIQFTQRHSSFANPDYFWAMRPLNIQDVSTIVKFCNQHNFSYMATGGGHGTSIGFANVKGAIDIDLSKFNKISLYKDDNLVTVGAANVLADFADTLYKAGKEIRKQPPLSLPTTSTDTHRNSHRQLPCVSAIGATIGAGVGPMQGLHGLMIDSLRSVRMVTPNGDIVTASQTENPDLFWAHVNADFEFPPTSHVGLFQLLQSWDSDDVFPKEMSLSVTIGYDHETNSPTLSASVYYFGPHAAAKPYLQKLVDLNPTKWHNETLGWNGMTQAAGFGQTFAKACVRGKYTNHWTAGIRQTDPVTWPGLFASFAKWSSTRPWVKGSIILQRYNAKVTQQLPEAQQGAYPWRDIGTLVLMKATYDGPTHDAEVGAFYEQLRDRIYKTSGFLGAPRVYINYANGDEGAGLWYGPNLVRLRRLKEKWDPENRFGAGFSIS</sequence>
<keyword evidence="5" id="KW-0560">Oxidoreductase</keyword>
<evidence type="ECO:0000313" key="8">
    <source>
        <dbReference type="EMBL" id="KAK8068602.1"/>
    </source>
</evidence>
<dbReference type="Proteomes" id="UP001446871">
    <property type="component" value="Unassembled WGS sequence"/>
</dbReference>
<comment type="caution">
    <text evidence="8">The sequence shown here is derived from an EMBL/GenBank/DDBJ whole genome shotgun (WGS) entry which is preliminary data.</text>
</comment>
<evidence type="ECO:0000256" key="4">
    <source>
        <dbReference type="ARBA" id="ARBA00022827"/>
    </source>
</evidence>
<dbReference type="Pfam" id="PF08031">
    <property type="entry name" value="BBE"/>
    <property type="match status" value="1"/>
</dbReference>
<dbReference type="InterPro" id="IPR016166">
    <property type="entry name" value="FAD-bd_PCMH"/>
</dbReference>
<dbReference type="InterPro" id="IPR050416">
    <property type="entry name" value="FAD-linked_Oxidoreductase"/>
</dbReference>
<dbReference type="SUPFAM" id="SSF56176">
    <property type="entry name" value="FAD-binding/transporter-associated domain-like"/>
    <property type="match status" value="1"/>
</dbReference>
<name>A0ABR1VCL1_9PEZI</name>
<dbReference type="InterPro" id="IPR012951">
    <property type="entry name" value="BBE"/>
</dbReference>
<reference evidence="8 9" key="1">
    <citation type="submission" date="2023-01" db="EMBL/GenBank/DDBJ databases">
        <title>Analysis of 21 Apiospora genomes using comparative genomics revels a genus with tremendous synthesis potential of carbohydrate active enzymes and secondary metabolites.</title>
        <authorList>
            <person name="Sorensen T."/>
        </authorList>
    </citation>
    <scope>NUCLEOTIDE SEQUENCE [LARGE SCALE GENOMIC DNA]</scope>
    <source>
        <strain evidence="8 9">CBS 83171</strain>
    </source>
</reference>
<keyword evidence="9" id="KW-1185">Reference proteome</keyword>
<dbReference type="InterPro" id="IPR016169">
    <property type="entry name" value="FAD-bd_PCMH_sub2"/>
</dbReference>
<dbReference type="Gene3D" id="3.40.462.20">
    <property type="match status" value="1"/>
</dbReference>
<feature type="domain" description="FAD-binding PCMH-type" evidence="7">
    <location>
        <begin position="59"/>
        <end position="247"/>
    </location>
</feature>
<keyword evidence="3 6" id="KW-0732">Signal</keyword>